<keyword evidence="1" id="KW-1133">Transmembrane helix</keyword>
<dbReference type="OrthoDB" id="7473745at2"/>
<organism evidence="2 3">
    <name type="scientific">Acidithiobacillus thiooxidans</name>
    <name type="common">Thiobacillus thiooxidans</name>
    <dbReference type="NCBI Taxonomy" id="930"/>
    <lineage>
        <taxon>Bacteria</taxon>
        <taxon>Pseudomonadati</taxon>
        <taxon>Pseudomonadota</taxon>
        <taxon>Acidithiobacillia</taxon>
        <taxon>Acidithiobacillales</taxon>
        <taxon>Acidithiobacillaceae</taxon>
        <taxon>Acidithiobacillus</taxon>
    </lineage>
</organism>
<dbReference type="EMBL" id="LWRY01000137">
    <property type="protein sequence ID" value="OCX71345.1"/>
    <property type="molecule type" value="Genomic_DNA"/>
</dbReference>
<comment type="caution">
    <text evidence="2">The sequence shown here is derived from an EMBL/GenBank/DDBJ whole genome shotgun (WGS) entry which is preliminary data.</text>
</comment>
<accession>A0A1C2J5S5</accession>
<gene>
    <name evidence="2" type="ORF">A6M23_12015</name>
</gene>
<keyword evidence="3" id="KW-1185">Reference proteome</keyword>
<keyword evidence="1" id="KW-0812">Transmembrane</keyword>
<feature type="transmembrane region" description="Helical" evidence="1">
    <location>
        <begin position="300"/>
        <end position="322"/>
    </location>
</feature>
<evidence type="ECO:0000313" key="3">
    <source>
        <dbReference type="Proteomes" id="UP000095008"/>
    </source>
</evidence>
<dbReference type="AlphaFoldDB" id="A0A1C2J5S5"/>
<dbReference type="RefSeq" id="WP_065974283.1">
    <property type="nucleotide sequence ID" value="NZ_LWRY01000137.1"/>
</dbReference>
<name>A0A1C2J5S5_ACITH</name>
<keyword evidence="1" id="KW-0472">Membrane</keyword>
<protein>
    <submittedName>
        <fullName evidence="2">Uncharacterized protein</fullName>
    </submittedName>
</protein>
<proteinExistence type="predicted"/>
<feature type="transmembrane region" description="Helical" evidence="1">
    <location>
        <begin position="268"/>
        <end position="288"/>
    </location>
</feature>
<evidence type="ECO:0000313" key="2">
    <source>
        <dbReference type="EMBL" id="OCX71345.1"/>
    </source>
</evidence>
<evidence type="ECO:0000256" key="1">
    <source>
        <dbReference type="SAM" id="Phobius"/>
    </source>
</evidence>
<reference evidence="2" key="1">
    <citation type="journal article" date="2016" name="Int. J. Mol. Sci.">
        <title>Comparative genomics of the extreme acidophile Acidithiobacillus thiooxidans reveals intraspecific divergence and niche adaptation.</title>
        <authorList>
            <person name="Zhang X."/>
            <person name="Feng X."/>
            <person name="Tao J."/>
            <person name="Ma L."/>
            <person name="Xiao Y."/>
            <person name="Liang Y."/>
            <person name="Liu X."/>
            <person name="Yin H."/>
        </authorList>
    </citation>
    <scope>NUCLEOTIDE SEQUENCE [LARGE SCALE GENOMIC DNA]</scope>
    <source>
        <strain evidence="2">DXS-W</strain>
    </source>
</reference>
<dbReference type="Proteomes" id="UP000095008">
    <property type="component" value="Unassembled WGS sequence"/>
</dbReference>
<sequence length="420" mass="45900">MRVNVSNAIDKVKASMDSWEKIAPSVTALSNGVSWADVLQAFQQVVALLDAVENSEIDGFAWGVHKASFDSIPQQLNQTITPHTGNIAHINSQGANICSWLWSIKTAALALIPIHPEAERLSPNFEQEISARIQVMQRQFAETEEILDNARQTAQSASDTLAEILSHKVQTDRTVEATGKLLSTIQAHERDACTATTSASSAAVAAETDAKVTSASRVEIEEAIAEKDALFKEFEERRSEITSLLENANKIGLARSFQEKRKSLTRTWIVWSLLFIVAITGIMAIALHELLPLLQAAAPSPVAVAIRFLVASPLVWLAWFAARQYGHTLRISEDYAFKEAAAMAFAGYRNEVESDADMLKLLRESAIRSFGSNPTDLLLKHPDAASPLHEALEKALEKLEPKEIIGALTTLVASIQKGGR</sequence>